<dbReference type="EMBL" id="BK015116">
    <property type="protein sequence ID" value="DAD91586.1"/>
    <property type="molecule type" value="Genomic_DNA"/>
</dbReference>
<sequence>MENLKNIESWLDDLLKQLSPPERRKLMRDVATELRKQQQNNIAMQKNPDGSAFEPRKSSGRAKQGRVRRKMFSKLRTARYMKTKATADGAEIYFDTSSKAMRIARIHHFGLRDRVSKYGPEVTYARRELLGITDVSEEMVRDIILTHMSR</sequence>
<dbReference type="NCBIfam" id="TIGR01635">
    <property type="entry name" value="tail_comp_S"/>
    <property type="match status" value="1"/>
</dbReference>
<proteinExistence type="predicted"/>
<evidence type="ECO:0000313" key="2">
    <source>
        <dbReference type="EMBL" id="DAD91586.1"/>
    </source>
</evidence>
<reference evidence="2" key="1">
    <citation type="journal article" date="2021" name="Proc. Natl. Acad. Sci. U.S.A.">
        <title>A Catalog of Tens of Thousands of Viruses from Human Metagenomes Reveals Hidden Associations with Chronic Diseases.</title>
        <authorList>
            <person name="Tisza M.J."/>
            <person name="Buck C.B."/>
        </authorList>
    </citation>
    <scope>NUCLEOTIDE SEQUENCE</scope>
    <source>
        <strain evidence="2">CtT3B27</strain>
    </source>
</reference>
<accession>A0A8S5NBF9</accession>
<dbReference type="Pfam" id="PF05069">
    <property type="entry name" value="Phage_tail_S"/>
    <property type="match status" value="1"/>
</dbReference>
<feature type="region of interest" description="Disordered" evidence="1">
    <location>
        <begin position="39"/>
        <end position="68"/>
    </location>
</feature>
<feature type="compositionally biased region" description="Basic residues" evidence="1">
    <location>
        <begin position="58"/>
        <end position="68"/>
    </location>
</feature>
<name>A0A8S5NBF9_9CAUD</name>
<organism evidence="2">
    <name type="scientific">Myoviridae sp. ctT3B27</name>
    <dbReference type="NCBI Taxonomy" id="2826655"/>
    <lineage>
        <taxon>Viruses</taxon>
        <taxon>Duplodnaviria</taxon>
        <taxon>Heunggongvirae</taxon>
        <taxon>Uroviricota</taxon>
        <taxon>Caudoviricetes</taxon>
    </lineage>
</organism>
<protein>
    <submittedName>
        <fullName evidence="2">Virion morphogenesis protein</fullName>
    </submittedName>
</protein>
<evidence type="ECO:0000256" key="1">
    <source>
        <dbReference type="SAM" id="MobiDB-lite"/>
    </source>
</evidence>
<dbReference type="InterPro" id="IPR006522">
    <property type="entry name" value="Phage_virion_morphogenesis"/>
</dbReference>